<proteinExistence type="predicted"/>
<organism evidence="1 2">
    <name type="scientific">Candidatus Gottesmanbacteria bacterium GW2011_GWA1_43_11</name>
    <dbReference type="NCBI Taxonomy" id="1618436"/>
    <lineage>
        <taxon>Bacteria</taxon>
        <taxon>Candidatus Gottesmaniibacteriota</taxon>
    </lineage>
</organism>
<reference evidence="1 2" key="1">
    <citation type="journal article" date="2015" name="Nature">
        <title>rRNA introns, odd ribosomes, and small enigmatic genomes across a large radiation of phyla.</title>
        <authorList>
            <person name="Brown C.T."/>
            <person name="Hug L.A."/>
            <person name="Thomas B.C."/>
            <person name="Sharon I."/>
            <person name="Castelle C.J."/>
            <person name="Singh A."/>
            <person name="Wilkins M.J."/>
            <person name="Williams K.H."/>
            <person name="Banfield J.F."/>
        </authorList>
    </citation>
    <scope>NUCLEOTIDE SEQUENCE [LARGE SCALE GENOMIC DNA]</scope>
</reference>
<gene>
    <name evidence="1" type="ORF">UV59_C0022G0001</name>
</gene>
<dbReference type="EMBL" id="LCFB01000022">
    <property type="protein sequence ID" value="KKS84291.1"/>
    <property type="molecule type" value="Genomic_DNA"/>
</dbReference>
<dbReference type="AlphaFoldDB" id="A0A0G1EMM8"/>
<accession>A0A0G1EMM8</accession>
<evidence type="ECO:0000313" key="2">
    <source>
        <dbReference type="Proteomes" id="UP000034543"/>
    </source>
</evidence>
<evidence type="ECO:0000313" key="1">
    <source>
        <dbReference type="EMBL" id="KKS84291.1"/>
    </source>
</evidence>
<sequence length="115" mass="12968">MDGDEASGTKFEYPQSTLAMCYNLPLPLTDNKNRLIRPEKIQWAEAQIASYVGGLTKQAAGEGFWVDRTALLYHDFVVPIQVVATPSTQVEQWFIRFAIELSVLTEILTLVSIKY</sequence>
<dbReference type="Proteomes" id="UP000034543">
    <property type="component" value="Unassembled WGS sequence"/>
</dbReference>
<protein>
    <submittedName>
        <fullName evidence="1">Uncharacterized protein</fullName>
    </submittedName>
</protein>
<name>A0A0G1EMM8_9BACT</name>
<comment type="caution">
    <text evidence="1">The sequence shown here is derived from an EMBL/GenBank/DDBJ whole genome shotgun (WGS) entry which is preliminary data.</text>
</comment>